<protein>
    <submittedName>
        <fullName evidence="2">Uncharacterized protein</fullName>
    </submittedName>
</protein>
<gene>
    <name evidence="2" type="ORF">EA473_05890</name>
</gene>
<reference evidence="2 3" key="1">
    <citation type="submission" date="2018-10" db="EMBL/GenBank/DDBJ databases">
        <title>Natrarchaeobius chitinivorans gen. nov., sp. nov., and Natrarchaeobius haloalkaliphilus sp. nov., alkaliphilic, chitin-utilizing haloarchaea from hypersaline alkaline lakes.</title>
        <authorList>
            <person name="Sorokin D.Y."/>
            <person name="Elcheninov A.G."/>
            <person name="Kostrikina N.A."/>
            <person name="Bale N.J."/>
            <person name="Sinninghe Damste J.S."/>
            <person name="Khijniak T.V."/>
            <person name="Kublanov I.V."/>
            <person name="Toshchakov S.V."/>
        </authorList>
    </citation>
    <scope>NUCLEOTIDE SEQUENCE [LARGE SCALE GENOMIC DNA]</scope>
    <source>
        <strain evidence="2 3">AArcht4T</strain>
    </source>
</reference>
<evidence type="ECO:0000313" key="3">
    <source>
        <dbReference type="Proteomes" id="UP000282323"/>
    </source>
</evidence>
<keyword evidence="3" id="KW-1185">Reference proteome</keyword>
<name>A0A3N6M3W1_NATCH</name>
<accession>A0A3N6M3W1</accession>
<feature type="compositionally biased region" description="Basic residues" evidence="1">
    <location>
        <begin position="86"/>
        <end position="100"/>
    </location>
</feature>
<dbReference type="Proteomes" id="UP000282323">
    <property type="component" value="Unassembled WGS sequence"/>
</dbReference>
<dbReference type="InterPro" id="IPR055985">
    <property type="entry name" value="DUF7563"/>
</dbReference>
<dbReference type="Pfam" id="PF24444">
    <property type="entry name" value="DUF7563"/>
    <property type="match status" value="1"/>
</dbReference>
<dbReference type="AlphaFoldDB" id="A0A3N6M3W1"/>
<dbReference type="EMBL" id="REGA01000003">
    <property type="protein sequence ID" value="RQG96637.1"/>
    <property type="molecule type" value="Genomic_DNA"/>
</dbReference>
<evidence type="ECO:0000313" key="2">
    <source>
        <dbReference type="EMBL" id="RQG96637.1"/>
    </source>
</evidence>
<comment type="caution">
    <text evidence="2">The sequence shown here is derived from an EMBL/GenBank/DDBJ whole genome shotgun (WGS) entry which is preliminary data.</text>
</comment>
<organism evidence="2 3">
    <name type="scientific">Natrarchaeobius chitinivorans</name>
    <dbReference type="NCBI Taxonomy" id="1679083"/>
    <lineage>
        <taxon>Archaea</taxon>
        <taxon>Methanobacteriati</taxon>
        <taxon>Methanobacteriota</taxon>
        <taxon>Stenosarchaea group</taxon>
        <taxon>Halobacteria</taxon>
        <taxon>Halobacteriales</taxon>
        <taxon>Natrialbaceae</taxon>
        <taxon>Natrarchaeobius</taxon>
    </lineage>
</organism>
<sequence length="100" mass="10821">MTSPGTSTRRRCRAHVANQFAREFGDDRNRAHHCGDCDSYTRLSRGSAAGLESVPTSAIVSTKAPSNFLTADGCAEKSAGENTLQKKAKNHATRRGRNLE</sequence>
<proteinExistence type="predicted"/>
<feature type="region of interest" description="Disordered" evidence="1">
    <location>
        <begin position="79"/>
        <end position="100"/>
    </location>
</feature>
<evidence type="ECO:0000256" key="1">
    <source>
        <dbReference type="SAM" id="MobiDB-lite"/>
    </source>
</evidence>